<comment type="caution">
    <text evidence="2">The sequence shown here is derived from an EMBL/GenBank/DDBJ whole genome shotgun (WGS) entry which is preliminary data.</text>
</comment>
<dbReference type="STRING" id="5643.A0A060STM2"/>
<name>A0A060STM2_PYCCI</name>
<dbReference type="PANTHER" id="PTHR22893">
    <property type="entry name" value="NADH OXIDOREDUCTASE-RELATED"/>
    <property type="match status" value="1"/>
</dbReference>
<dbReference type="InterPro" id="IPR001155">
    <property type="entry name" value="OxRdtase_FMN_N"/>
</dbReference>
<dbReference type="EMBL" id="CCBP010000456">
    <property type="protein sequence ID" value="CDO77491.1"/>
    <property type="molecule type" value="Genomic_DNA"/>
</dbReference>
<proteinExistence type="predicted"/>
<accession>A0A060STM2</accession>
<evidence type="ECO:0000259" key="1">
    <source>
        <dbReference type="Pfam" id="PF00724"/>
    </source>
</evidence>
<dbReference type="SUPFAM" id="SSF51395">
    <property type="entry name" value="FMN-linked oxidoreductases"/>
    <property type="match status" value="1"/>
</dbReference>
<reference evidence="2" key="1">
    <citation type="submission" date="2014-01" db="EMBL/GenBank/DDBJ databases">
        <title>The genome of the white-rot fungus Pycnoporus cinnabarinus: a basidiomycete model with a versatile arsenal for lignocellulosic biomass breakdown.</title>
        <authorList>
            <person name="Levasseur A."/>
            <person name="Lomascolo A."/>
            <person name="Ruiz-Duenas F.J."/>
            <person name="Uzan E."/>
            <person name="Piumi F."/>
            <person name="Kues U."/>
            <person name="Ram A.F.J."/>
            <person name="Murat C."/>
            <person name="Haon M."/>
            <person name="Benoit I."/>
            <person name="Arfi Y."/>
            <person name="Chevret D."/>
            <person name="Drula E."/>
            <person name="Kwon M.J."/>
            <person name="Gouret P."/>
            <person name="Lesage-Meessen L."/>
            <person name="Lombard V."/>
            <person name="Mariette J."/>
            <person name="Noirot C."/>
            <person name="Park J."/>
            <person name="Patyshakuliyeva A."/>
            <person name="Wieneger R.A.B."/>
            <person name="Wosten H.A.B."/>
            <person name="Martin F."/>
            <person name="Coutinho P.M."/>
            <person name="de Vries R."/>
            <person name="Martinez A.T."/>
            <person name="Klopp C."/>
            <person name="Pontarotti P."/>
            <person name="Henrissat B."/>
            <person name="Record E."/>
        </authorList>
    </citation>
    <scope>NUCLEOTIDE SEQUENCE [LARGE SCALE GENOMIC DNA]</scope>
    <source>
        <strain evidence="2">BRFM137</strain>
    </source>
</reference>
<dbReference type="HOGENOM" id="CLU_012153_0_0_1"/>
<dbReference type="InterPro" id="IPR013785">
    <property type="entry name" value="Aldolase_TIM"/>
</dbReference>
<feature type="domain" description="NADH:flavin oxidoreductase/NADH oxidase N-terminal" evidence="1">
    <location>
        <begin position="16"/>
        <end position="103"/>
    </location>
</feature>
<dbReference type="AlphaFoldDB" id="A0A060STM2"/>
<dbReference type="PANTHER" id="PTHR22893:SF91">
    <property type="entry name" value="NADPH DEHYDROGENASE 2-RELATED"/>
    <property type="match status" value="1"/>
</dbReference>
<dbReference type="GO" id="GO:0003959">
    <property type="term" value="F:NADPH dehydrogenase activity"/>
    <property type="evidence" value="ECO:0007669"/>
    <property type="project" value="TreeGrafter"/>
</dbReference>
<dbReference type="OMA" id="QPHTAVY"/>
<keyword evidence="3" id="KW-1185">Reference proteome</keyword>
<protein>
    <recommendedName>
        <fullName evidence="1">NADH:flavin oxidoreductase/NADH oxidase N-terminal domain-containing protein</fullName>
    </recommendedName>
</protein>
<dbReference type="Gene3D" id="3.20.20.70">
    <property type="entry name" value="Aldolase class I"/>
    <property type="match status" value="2"/>
</dbReference>
<evidence type="ECO:0000313" key="2">
    <source>
        <dbReference type="EMBL" id="CDO77491.1"/>
    </source>
</evidence>
<gene>
    <name evidence="2" type="ORF">BN946_scf184902.g25</name>
</gene>
<feature type="domain" description="NADH:flavin oxidoreductase/NADH oxidase N-terminal" evidence="1">
    <location>
        <begin position="104"/>
        <end position="300"/>
    </location>
</feature>
<dbReference type="Proteomes" id="UP000029665">
    <property type="component" value="Unassembled WGS sequence"/>
</dbReference>
<sequence>MAGNLNPQDCTEPVPKLFQPVRVGDITLGHRIVMALLTCHRADKDHVHTDLGVTYYAQHASVPGTLLITEATFIAPFAGLYTQVPGIWKEAQVVAWKKGTSACSHDHSDTEIKEYVDAYAQAARNVVHGAGFDGVEVHCANGYLLDQFLQDTSNNRTDDYGGSIENRYKFPLEAIRAAVEAVGQRKVGLRISPWGALLGMRMTDPISTFSYFVSKVAELYPDFTYVHIVEPFTRLADTQSESNDFIRKIWLPRTLISAGGYTRESAIKCAEETGELIAFGKVFIANPDLPHRLRHNLPLNQWDRTLFFAHGNPHGYIDYPFAEGDSSQHNLH</sequence>
<organism evidence="2 3">
    <name type="scientific">Pycnoporus cinnabarinus</name>
    <name type="common">Cinnabar-red polypore</name>
    <name type="synonym">Trametes cinnabarina</name>
    <dbReference type="NCBI Taxonomy" id="5643"/>
    <lineage>
        <taxon>Eukaryota</taxon>
        <taxon>Fungi</taxon>
        <taxon>Dikarya</taxon>
        <taxon>Basidiomycota</taxon>
        <taxon>Agaricomycotina</taxon>
        <taxon>Agaricomycetes</taxon>
        <taxon>Polyporales</taxon>
        <taxon>Polyporaceae</taxon>
        <taxon>Trametes</taxon>
    </lineage>
</organism>
<dbReference type="OrthoDB" id="276546at2759"/>
<dbReference type="InterPro" id="IPR045247">
    <property type="entry name" value="Oye-like"/>
</dbReference>
<dbReference type="Pfam" id="PF00724">
    <property type="entry name" value="Oxidored_FMN"/>
    <property type="match status" value="2"/>
</dbReference>
<dbReference type="GO" id="GO:0010181">
    <property type="term" value="F:FMN binding"/>
    <property type="evidence" value="ECO:0007669"/>
    <property type="project" value="InterPro"/>
</dbReference>
<evidence type="ECO:0000313" key="3">
    <source>
        <dbReference type="Proteomes" id="UP000029665"/>
    </source>
</evidence>